<feature type="coiled-coil region" evidence="1">
    <location>
        <begin position="76"/>
        <end position="141"/>
    </location>
</feature>
<dbReference type="OrthoDB" id="774313at2759"/>
<keyword evidence="4" id="KW-1185">Reference proteome</keyword>
<evidence type="ECO:0000256" key="1">
    <source>
        <dbReference type="SAM" id="Coils"/>
    </source>
</evidence>
<dbReference type="PANTHER" id="PTHR35164">
    <property type="entry name" value="EXPRESSED PROTEIN"/>
    <property type="match status" value="1"/>
</dbReference>
<feature type="compositionally biased region" description="Polar residues" evidence="2">
    <location>
        <begin position="639"/>
        <end position="650"/>
    </location>
</feature>
<feature type="compositionally biased region" description="Basic and acidic residues" evidence="2">
    <location>
        <begin position="565"/>
        <end position="574"/>
    </location>
</feature>
<dbReference type="EMBL" id="WJXA01000010">
    <property type="protein sequence ID" value="KAF7130137.1"/>
    <property type="molecule type" value="Genomic_DNA"/>
</dbReference>
<feature type="region of interest" description="Disordered" evidence="2">
    <location>
        <begin position="622"/>
        <end position="677"/>
    </location>
</feature>
<proteinExistence type="predicted"/>
<name>A0A834GEY5_RHOSS</name>
<protein>
    <recommendedName>
        <fullName evidence="5">WEB family protein</fullName>
    </recommendedName>
</protein>
<feature type="coiled-coil region" evidence="1">
    <location>
        <begin position="205"/>
        <end position="308"/>
    </location>
</feature>
<comment type="caution">
    <text evidence="3">The sequence shown here is derived from an EMBL/GenBank/DDBJ whole genome shotgun (WGS) entry which is preliminary data.</text>
</comment>
<gene>
    <name evidence="3" type="ORF">RHSIM_Rhsim10G0167200</name>
</gene>
<organism evidence="3 4">
    <name type="scientific">Rhododendron simsii</name>
    <name type="common">Sims's rhododendron</name>
    <dbReference type="NCBI Taxonomy" id="118357"/>
    <lineage>
        <taxon>Eukaryota</taxon>
        <taxon>Viridiplantae</taxon>
        <taxon>Streptophyta</taxon>
        <taxon>Embryophyta</taxon>
        <taxon>Tracheophyta</taxon>
        <taxon>Spermatophyta</taxon>
        <taxon>Magnoliopsida</taxon>
        <taxon>eudicotyledons</taxon>
        <taxon>Gunneridae</taxon>
        <taxon>Pentapetalae</taxon>
        <taxon>asterids</taxon>
        <taxon>Ericales</taxon>
        <taxon>Ericaceae</taxon>
        <taxon>Ericoideae</taxon>
        <taxon>Rhodoreae</taxon>
        <taxon>Rhododendron</taxon>
    </lineage>
</organism>
<dbReference type="AlphaFoldDB" id="A0A834GEY5"/>
<sequence length="700" mass="79571">MFHSKPRSGSSDFVKKNRYSVISRTFSATKLCRGDPLVSHIDKKALKPVERPSFRFSDLSERIGIGRNSTMQRRMSEQLEGELKLMTNKLVVAEEEREKALRELRDMKLLASESNKTMNKLVVAEEERDKALRELSDTKLLASESNKKLSEELSHSRKELKMRDRNIDLLKVELEKAKEFEVKLAERDASFGRLKEELSKAKASEAQAMRLLSDSKRRIEELEDDFERGKVSETKMYARLVSQTKKLEKTKTQLEESKLEGASLRERIEKTEAGACNQEEVDSLRESVESLRSELELAKENLAGAQGGEKAALLKAKNLVAEMNVLKNETNFALAAEEKSRKAMDDLALALTEVASEANQAKEKLNRTELELQRVKLEAEELKGAAKDIEDRYKKLLGEEITEKERLKNTVERLRLEAEESLLAWNDKEIGFVECIKRAEEERDLAQQGNARLIESLKSTGNTTRISREENCKLRDILKQALNEASVAKEAASIAREENSQLKDSNAEKDETLEFLTRENEQLRINEAAANESIKALKRLLSVESKKELKSDGKGQNGRVKSTKSKTEEGEDRKKHGRTGRAFSFDLSELNIPNGYEDVNEEVLDEDPIKAEALKGSIFDTVDLPKSEPHTPLHRRVPSSLTDDGKSINSEDSEYLECSSSCEDERNPQRKSRQLLRRFGDLVKRKSSLRKEPPIESNEK</sequence>
<accession>A0A834GEY5</accession>
<evidence type="ECO:0000313" key="3">
    <source>
        <dbReference type="EMBL" id="KAF7130137.1"/>
    </source>
</evidence>
<feature type="coiled-coil region" evidence="1">
    <location>
        <begin position="344"/>
        <end position="540"/>
    </location>
</feature>
<feature type="region of interest" description="Disordered" evidence="2">
    <location>
        <begin position="546"/>
        <end position="582"/>
    </location>
</feature>
<evidence type="ECO:0008006" key="5">
    <source>
        <dbReference type="Google" id="ProtNLM"/>
    </source>
</evidence>
<evidence type="ECO:0000256" key="2">
    <source>
        <dbReference type="SAM" id="MobiDB-lite"/>
    </source>
</evidence>
<dbReference type="PANTHER" id="PTHR35164:SF9">
    <property type="entry name" value="EXPRESSED PROTEIN"/>
    <property type="match status" value="1"/>
</dbReference>
<keyword evidence="1" id="KW-0175">Coiled coil</keyword>
<dbReference type="Proteomes" id="UP000626092">
    <property type="component" value="Unassembled WGS sequence"/>
</dbReference>
<evidence type="ECO:0000313" key="4">
    <source>
        <dbReference type="Proteomes" id="UP000626092"/>
    </source>
</evidence>
<reference evidence="3" key="1">
    <citation type="submission" date="2019-11" db="EMBL/GenBank/DDBJ databases">
        <authorList>
            <person name="Liu Y."/>
            <person name="Hou J."/>
            <person name="Li T.-Q."/>
            <person name="Guan C.-H."/>
            <person name="Wu X."/>
            <person name="Wu H.-Z."/>
            <person name="Ling F."/>
            <person name="Zhang R."/>
            <person name="Shi X.-G."/>
            <person name="Ren J.-P."/>
            <person name="Chen E.-F."/>
            <person name="Sun J.-M."/>
        </authorList>
    </citation>
    <scope>NUCLEOTIDE SEQUENCE</scope>
    <source>
        <strain evidence="3">Adult_tree_wgs_1</strain>
        <tissue evidence="3">Leaves</tissue>
    </source>
</reference>